<reference evidence="2" key="1">
    <citation type="submission" date="2020-10" db="EMBL/GenBank/DDBJ databases">
        <authorList>
            <person name="Muller C M."/>
        </authorList>
    </citation>
    <scope>NUCLEOTIDE SEQUENCE</scope>
    <source>
        <strain evidence="2">THUN-12</strain>
    </source>
</reference>
<gene>
    <name evidence="2" type="ORF">BGTH12_LOCUS4476</name>
</gene>
<dbReference type="InterPro" id="IPR040976">
    <property type="entry name" value="Pkinase_fungal"/>
</dbReference>
<dbReference type="PANTHER" id="PTHR38248:SF2">
    <property type="entry name" value="FUNK1 11"/>
    <property type="match status" value="1"/>
</dbReference>
<sequence length="192" mass="22473">MSPRIKDRELIRLIVTPCGCRLNSSRTMLEYLEGIRDNIMAYQRLFVEKKVFHGEISDGNITLAFVGGRYRGLLIDFDHAVKVEDTSDKHENLYLTGTLKFMAFERLEYAAKTGKSITRTYFHDLESFFYEFLTGCIEYERREESKIVVNLQRWCVEDVSSNFINKRSDTIFFENEIVPKFSTNFGDLKELA</sequence>
<dbReference type="Pfam" id="PF17667">
    <property type="entry name" value="Pkinase_fungal"/>
    <property type="match status" value="1"/>
</dbReference>
<evidence type="ECO:0000313" key="2">
    <source>
        <dbReference type="EMBL" id="CAD6503118.1"/>
    </source>
</evidence>
<proteinExistence type="predicted"/>
<dbReference type="PANTHER" id="PTHR38248">
    <property type="entry name" value="FUNK1 6"/>
    <property type="match status" value="1"/>
</dbReference>
<evidence type="ECO:0000259" key="1">
    <source>
        <dbReference type="Pfam" id="PF17667"/>
    </source>
</evidence>
<feature type="domain" description="Fungal-type protein kinase" evidence="1">
    <location>
        <begin position="5"/>
        <end position="133"/>
    </location>
</feature>
<accession>A0A9W4D2I5</accession>
<protein>
    <submittedName>
        <fullName evidence="2">BgTH12-02787</fullName>
    </submittedName>
</protein>
<name>A0A9W4D2I5_BLUGR</name>
<dbReference type="Proteomes" id="UP000683417">
    <property type="component" value="Unassembled WGS sequence"/>
</dbReference>
<dbReference type="AlphaFoldDB" id="A0A9W4D2I5"/>
<dbReference type="EMBL" id="CAJHIT010000007">
    <property type="protein sequence ID" value="CAD6503118.1"/>
    <property type="molecule type" value="Genomic_DNA"/>
</dbReference>
<comment type="caution">
    <text evidence="2">The sequence shown here is derived from an EMBL/GenBank/DDBJ whole genome shotgun (WGS) entry which is preliminary data.</text>
</comment>
<evidence type="ECO:0000313" key="3">
    <source>
        <dbReference type="Proteomes" id="UP000683417"/>
    </source>
</evidence>
<organism evidence="2 3">
    <name type="scientific">Blumeria graminis f. sp. triticale</name>
    <dbReference type="NCBI Taxonomy" id="1689686"/>
    <lineage>
        <taxon>Eukaryota</taxon>
        <taxon>Fungi</taxon>
        <taxon>Dikarya</taxon>
        <taxon>Ascomycota</taxon>
        <taxon>Pezizomycotina</taxon>
        <taxon>Leotiomycetes</taxon>
        <taxon>Erysiphales</taxon>
        <taxon>Erysiphaceae</taxon>
        <taxon>Blumeria</taxon>
    </lineage>
</organism>